<proteinExistence type="predicted"/>
<evidence type="ECO:0000313" key="1">
    <source>
        <dbReference type="EMBL" id="EHH05524.1"/>
    </source>
</evidence>
<dbReference type="InterPro" id="IPR021436">
    <property type="entry name" value="DUF3085"/>
</dbReference>
<sequence length="132" mass="14753">MFTFPILAVRKVIDRGIADAAANGGFRNPYYGTRPGEGERPGLWLVGDEGVYIMSNGKLAEGARALVAYSEQCHPVGNPDWWDYKRRHFGGDDGIEFIDAEQLIPLFDRNLRCTHLNVQLTETEVSLSLIAR</sequence>
<dbReference type="EMBL" id="AGSN01000211">
    <property type="protein sequence ID" value="EHH05524.1"/>
    <property type="molecule type" value="Genomic_DNA"/>
</dbReference>
<protein>
    <recommendedName>
        <fullName evidence="3">DUF3085 domain-containing protein</fullName>
    </recommendedName>
</protein>
<evidence type="ECO:0008006" key="3">
    <source>
        <dbReference type="Google" id="ProtNLM"/>
    </source>
</evidence>
<dbReference type="Proteomes" id="UP000002949">
    <property type="component" value="Unassembled WGS sequence"/>
</dbReference>
<gene>
    <name evidence="1" type="ORF">MEA186_29977</name>
</gene>
<dbReference type="RefSeq" id="WP_006205773.1">
    <property type="nucleotide sequence ID" value="NZ_AGSN01000211.1"/>
</dbReference>
<organism evidence="1 2">
    <name type="scientific">Mesorhizobium amorphae CCNWGS0123</name>
    <dbReference type="NCBI Taxonomy" id="1082933"/>
    <lineage>
        <taxon>Bacteria</taxon>
        <taxon>Pseudomonadati</taxon>
        <taxon>Pseudomonadota</taxon>
        <taxon>Alphaproteobacteria</taxon>
        <taxon>Hyphomicrobiales</taxon>
        <taxon>Phyllobacteriaceae</taxon>
        <taxon>Mesorhizobium</taxon>
    </lineage>
</organism>
<dbReference type="AlphaFoldDB" id="G6YJ20"/>
<name>G6YJ20_9HYPH</name>
<evidence type="ECO:0000313" key="2">
    <source>
        <dbReference type="Proteomes" id="UP000002949"/>
    </source>
</evidence>
<dbReference type="PATRIC" id="fig|1082933.3.peg.5821"/>
<dbReference type="Pfam" id="PF11284">
    <property type="entry name" value="DUF3085"/>
    <property type="match status" value="1"/>
</dbReference>
<reference evidence="1 2" key="1">
    <citation type="journal article" date="2012" name="J. Bacteriol.">
        <title>Draft Genome Sequence of Plant Growth-Promoting Rhizobium Mesorhizobium amorphae, Isolated from Zinc-Lead Mine Tailings.</title>
        <authorList>
            <person name="Hao X."/>
            <person name="Lin Y."/>
            <person name="Johnstone L."/>
            <person name="Baltrus D.A."/>
            <person name="Miller S.J."/>
            <person name="Wei G."/>
            <person name="Rensing C."/>
        </authorList>
    </citation>
    <scope>NUCLEOTIDE SEQUENCE [LARGE SCALE GENOMIC DNA]</scope>
    <source>
        <strain evidence="1 2">CCNWGS0123</strain>
    </source>
</reference>
<dbReference type="KEGG" id="mamo:A6B35_29880"/>
<accession>G6YJ20</accession>
<dbReference type="OrthoDB" id="7277249at2"/>
<keyword evidence="2" id="KW-1185">Reference proteome</keyword>
<dbReference type="eggNOG" id="ENOG5033AZ4">
    <property type="taxonomic scope" value="Bacteria"/>
</dbReference>